<sequence>MVETVQVLCCRLDGELSRLKWIQCSSLPVPIEATSHHSFLLVEATNKIVSARESAGLEVRVALEKLLCCAYDGTCMRTPVDVRFELKPSCVSSNVCRHDVIP</sequence>
<accession>A0AAJ0I9B3</accession>
<keyword evidence="2" id="KW-1185">Reference proteome</keyword>
<name>A0AAJ0I9B3_9PEZI</name>
<comment type="caution">
    <text evidence="1">The sequence shown here is derived from an EMBL/GenBank/DDBJ whole genome shotgun (WGS) entry which is preliminary data.</text>
</comment>
<organism evidence="1 2">
    <name type="scientific">Neurospora hispaniola</name>
    <dbReference type="NCBI Taxonomy" id="588809"/>
    <lineage>
        <taxon>Eukaryota</taxon>
        <taxon>Fungi</taxon>
        <taxon>Dikarya</taxon>
        <taxon>Ascomycota</taxon>
        <taxon>Pezizomycotina</taxon>
        <taxon>Sordariomycetes</taxon>
        <taxon>Sordariomycetidae</taxon>
        <taxon>Sordariales</taxon>
        <taxon>Sordariaceae</taxon>
        <taxon>Neurospora</taxon>
    </lineage>
</organism>
<dbReference type="EMBL" id="JAULSX010000003">
    <property type="protein sequence ID" value="KAK3494274.1"/>
    <property type="molecule type" value="Genomic_DNA"/>
</dbReference>
<proteinExistence type="predicted"/>
<dbReference type="RefSeq" id="XP_062693703.1">
    <property type="nucleotide sequence ID" value="XM_062836938.1"/>
</dbReference>
<dbReference type="Proteomes" id="UP001285908">
    <property type="component" value="Unassembled WGS sequence"/>
</dbReference>
<dbReference type="GeneID" id="87874560"/>
<evidence type="ECO:0000313" key="1">
    <source>
        <dbReference type="EMBL" id="KAK3494274.1"/>
    </source>
</evidence>
<dbReference type="AlphaFoldDB" id="A0AAJ0I9B3"/>
<evidence type="ECO:0000313" key="2">
    <source>
        <dbReference type="Proteomes" id="UP001285908"/>
    </source>
</evidence>
<protein>
    <submittedName>
        <fullName evidence="1">Uncharacterized protein</fullName>
    </submittedName>
</protein>
<gene>
    <name evidence="1" type="ORF">B0T23DRAFT_376187</name>
</gene>
<reference evidence="1 2" key="1">
    <citation type="journal article" date="2023" name="Mol. Phylogenet. Evol.">
        <title>Genome-scale phylogeny and comparative genomics of the fungal order Sordariales.</title>
        <authorList>
            <person name="Hensen N."/>
            <person name="Bonometti L."/>
            <person name="Westerberg I."/>
            <person name="Brannstrom I.O."/>
            <person name="Guillou S."/>
            <person name="Cros-Aarteil S."/>
            <person name="Calhoun S."/>
            <person name="Haridas S."/>
            <person name="Kuo A."/>
            <person name="Mondo S."/>
            <person name="Pangilinan J."/>
            <person name="Riley R."/>
            <person name="LaButti K."/>
            <person name="Andreopoulos B."/>
            <person name="Lipzen A."/>
            <person name="Chen C."/>
            <person name="Yan M."/>
            <person name="Daum C."/>
            <person name="Ng V."/>
            <person name="Clum A."/>
            <person name="Steindorff A."/>
            <person name="Ohm R.A."/>
            <person name="Martin F."/>
            <person name="Silar P."/>
            <person name="Natvig D.O."/>
            <person name="Lalanne C."/>
            <person name="Gautier V."/>
            <person name="Ament-Velasquez S.L."/>
            <person name="Kruys A."/>
            <person name="Hutchinson M.I."/>
            <person name="Powell A.J."/>
            <person name="Barry K."/>
            <person name="Miller A.N."/>
            <person name="Grigoriev I.V."/>
            <person name="Debuchy R."/>
            <person name="Gladieux P."/>
            <person name="Hiltunen Thoren M."/>
            <person name="Johannesson H."/>
        </authorList>
    </citation>
    <scope>NUCLEOTIDE SEQUENCE [LARGE SCALE GENOMIC DNA]</scope>
    <source>
        <strain evidence="1 2">FGSC 10403</strain>
    </source>
</reference>